<comment type="caution">
    <text evidence="1">The sequence shown here is derived from an EMBL/GenBank/DDBJ whole genome shotgun (WGS) entry which is preliminary data.</text>
</comment>
<proteinExistence type="predicted"/>
<organism evidence="1">
    <name type="scientific">Xanthomonas oryzae pv. oryzae</name>
    <dbReference type="NCBI Taxonomy" id="64187"/>
    <lineage>
        <taxon>Bacteria</taxon>
        <taxon>Pseudomonadati</taxon>
        <taxon>Pseudomonadota</taxon>
        <taxon>Gammaproteobacteria</taxon>
        <taxon>Lysobacterales</taxon>
        <taxon>Lysobacteraceae</taxon>
        <taxon>Xanthomonas</taxon>
    </lineage>
</organism>
<sequence length="68" mass="7253">MVGAVAACLGMQPMGTRRGRRTWRAGVVAAAIWQQTPCVASRASCPVASRRLASERCLIDARVRAGHC</sequence>
<dbReference type="EMBL" id="JXEA01000131">
    <property type="protein sequence ID" value="OLG91224.1"/>
    <property type="molecule type" value="Genomic_DNA"/>
</dbReference>
<protein>
    <submittedName>
        <fullName evidence="1">Cellulose biosynthesis protein</fullName>
    </submittedName>
</protein>
<evidence type="ECO:0000313" key="1">
    <source>
        <dbReference type="EMBL" id="OLG91224.1"/>
    </source>
</evidence>
<accession>A0A854CMF3</accession>
<gene>
    <name evidence="1" type="ORF">BXO512_10685</name>
</gene>
<name>A0A854CMF3_XANOO</name>
<dbReference type="AlphaFoldDB" id="A0A854CMF3"/>
<reference evidence="1" key="1">
    <citation type="submission" date="2015-01" db="EMBL/GenBank/DDBJ databases">
        <title>Population genomics of rice bacterial leaf blight strains from India.</title>
        <authorList>
            <person name="Midha S."/>
            <person name="Anil M.G."/>
            <person name="Mishra D."/>
            <person name="Brahma K."/>
            <person name="Laha G.S."/>
            <person name="Sundaram R.M."/>
            <person name="Sonti R.V."/>
            <person name="Patil P.B."/>
        </authorList>
    </citation>
    <scope>NUCLEOTIDE SEQUENCE</scope>
    <source>
        <strain evidence="1">BXO512</strain>
    </source>
</reference>